<dbReference type="Gramene" id="OMERI03G01150.1">
    <property type="protein sequence ID" value="OMERI03G01150.1"/>
    <property type="gene ID" value="OMERI03G01150"/>
</dbReference>
<reference evidence="1" key="1">
    <citation type="submission" date="2015-04" db="UniProtKB">
        <authorList>
            <consortium name="EnsemblPlants"/>
        </authorList>
    </citation>
    <scope>IDENTIFICATION</scope>
</reference>
<reference evidence="1" key="2">
    <citation type="submission" date="2018-05" db="EMBL/GenBank/DDBJ databases">
        <title>OmerRS3 (Oryza meridionalis Reference Sequence Version 3).</title>
        <authorList>
            <person name="Zhang J."/>
            <person name="Kudrna D."/>
            <person name="Lee S."/>
            <person name="Talag J."/>
            <person name="Welchert J."/>
            <person name="Wing R.A."/>
        </authorList>
    </citation>
    <scope>NUCLEOTIDE SEQUENCE [LARGE SCALE GENOMIC DNA]</scope>
    <source>
        <strain evidence="1">cv. OR44</strain>
    </source>
</reference>
<dbReference type="HOGENOM" id="CLU_1144119_0_0_1"/>
<name>A0A0E0CU59_9ORYZ</name>
<keyword evidence="2" id="KW-1185">Reference proteome</keyword>
<sequence length="243" mass="25859">MPNCVCGFHIDKCNETIFYRTAKTSQTTFPSICASSYLRACPELLSCQTMLGWNLIQKPYFTTHDLNKIDRTSFATVLAEKKNLPRPNKASKSSLNMKLLGCGQVNKVVNKKRPQQLTCNMGNSGELDLIDDAHITVEPVRQGLWCVGIVVAAAGPVGGAVLDPIVWYERVLDGLVGEVVGAGGADALQDAVHGGAVGDEGAAEVGVDPVVPLEGLALDAMAGLGVRLRRRSAHLLRAGICSC</sequence>
<dbReference type="Proteomes" id="UP000008021">
    <property type="component" value="Chromosome 3"/>
</dbReference>
<organism evidence="1">
    <name type="scientific">Oryza meridionalis</name>
    <dbReference type="NCBI Taxonomy" id="40149"/>
    <lineage>
        <taxon>Eukaryota</taxon>
        <taxon>Viridiplantae</taxon>
        <taxon>Streptophyta</taxon>
        <taxon>Embryophyta</taxon>
        <taxon>Tracheophyta</taxon>
        <taxon>Spermatophyta</taxon>
        <taxon>Magnoliopsida</taxon>
        <taxon>Liliopsida</taxon>
        <taxon>Poales</taxon>
        <taxon>Poaceae</taxon>
        <taxon>BOP clade</taxon>
        <taxon>Oryzoideae</taxon>
        <taxon>Oryzeae</taxon>
        <taxon>Oryzinae</taxon>
        <taxon>Oryza</taxon>
    </lineage>
</organism>
<accession>A0A0E0CU59</accession>
<proteinExistence type="predicted"/>
<protein>
    <submittedName>
        <fullName evidence="1">Uncharacterized protein</fullName>
    </submittedName>
</protein>
<evidence type="ECO:0000313" key="1">
    <source>
        <dbReference type="EnsemblPlants" id="OMERI03G01150.1"/>
    </source>
</evidence>
<dbReference type="eggNOG" id="ENOG502R7BJ">
    <property type="taxonomic scope" value="Eukaryota"/>
</dbReference>
<evidence type="ECO:0000313" key="2">
    <source>
        <dbReference type="Proteomes" id="UP000008021"/>
    </source>
</evidence>
<dbReference type="AlphaFoldDB" id="A0A0E0CU59"/>
<dbReference type="EnsemblPlants" id="OMERI03G01150.1">
    <property type="protein sequence ID" value="OMERI03G01150.1"/>
    <property type="gene ID" value="OMERI03G01150"/>
</dbReference>